<protein>
    <submittedName>
        <fullName evidence="2">Protein of uncharacterized function (DUF3499)</fullName>
    </submittedName>
</protein>
<reference evidence="2 3" key="1">
    <citation type="submission" date="2018-06" db="EMBL/GenBank/DDBJ databases">
        <authorList>
            <consortium name="Pathogen Informatics"/>
            <person name="Doyle S."/>
        </authorList>
    </citation>
    <scope>NUCLEOTIDE SEQUENCE [LARGE SCALE GENOMIC DNA]</scope>
    <source>
        <strain evidence="2 3">NCTC13184</strain>
    </source>
</reference>
<name>A0A378X385_9NOCA</name>
<evidence type="ECO:0000313" key="2">
    <source>
        <dbReference type="EMBL" id="SUA47602.1"/>
    </source>
</evidence>
<dbReference type="Pfam" id="PF12005">
    <property type="entry name" value="DUF3499"/>
    <property type="match status" value="1"/>
</dbReference>
<dbReference type="Proteomes" id="UP000255082">
    <property type="component" value="Unassembled WGS sequence"/>
</dbReference>
<organism evidence="2 3">
    <name type="scientific">Nocardia africana</name>
    <dbReference type="NCBI Taxonomy" id="134964"/>
    <lineage>
        <taxon>Bacteria</taxon>
        <taxon>Bacillati</taxon>
        <taxon>Actinomycetota</taxon>
        <taxon>Actinomycetes</taxon>
        <taxon>Mycobacteriales</taxon>
        <taxon>Nocardiaceae</taxon>
        <taxon>Nocardia</taxon>
    </lineage>
</organism>
<feature type="compositionally biased region" description="Basic and acidic residues" evidence="1">
    <location>
        <begin position="120"/>
        <end position="135"/>
    </location>
</feature>
<evidence type="ECO:0000313" key="3">
    <source>
        <dbReference type="Proteomes" id="UP000255082"/>
    </source>
</evidence>
<dbReference type="AlphaFoldDB" id="A0A378X385"/>
<accession>A0A378X385</accession>
<dbReference type="EMBL" id="UGRU01000001">
    <property type="protein sequence ID" value="SUA47602.1"/>
    <property type="molecule type" value="Genomic_DNA"/>
</dbReference>
<dbReference type="InterPro" id="IPR021888">
    <property type="entry name" value="DUF3499"/>
</dbReference>
<proteinExistence type="predicted"/>
<sequence>MLSPEPEPSRAPKWAGTGPRVCLRHTAWGVSLLDVIPMRRCCRPGCKNPAVATLTYVYSDSTAVVGPLATVAEPHSWDLCETHGSRITAPKGWELVRHEGGFSSSTPDDDDLTALAEAVREAGMRRRAPEPEQRGYSDYSPPPARPQRPGRTGRRGHLRVLPDPPN</sequence>
<evidence type="ECO:0000256" key="1">
    <source>
        <dbReference type="SAM" id="MobiDB-lite"/>
    </source>
</evidence>
<feature type="region of interest" description="Disordered" evidence="1">
    <location>
        <begin position="120"/>
        <end position="166"/>
    </location>
</feature>
<gene>
    <name evidence="2" type="ORF">NCTC13184_06143</name>
</gene>